<proteinExistence type="predicted"/>
<dbReference type="PATRIC" id="fig|34065.5.peg.1291"/>
<evidence type="ECO:0000256" key="1">
    <source>
        <dbReference type="SAM" id="MobiDB-lite"/>
    </source>
</evidence>
<name>A0A0N8S3V7_PSEA0</name>
<dbReference type="EMBL" id="LJQU01000455">
    <property type="protein sequence ID" value="KPX88663.1"/>
    <property type="molecule type" value="Genomic_DNA"/>
</dbReference>
<protein>
    <submittedName>
        <fullName evidence="2">No significant match found</fullName>
    </submittedName>
</protein>
<sequence length="84" mass="8753">MPKNPKQTSSPVANLASKILRSDSSSAIQKELAGSAMSQASTGKQTGADMETKASHVLDSNKYNATTKTLAASVLAQSNKERGE</sequence>
<feature type="compositionally biased region" description="Polar residues" evidence="1">
    <location>
        <begin position="36"/>
        <end position="45"/>
    </location>
</feature>
<comment type="caution">
    <text evidence="2">The sequence shown here is derived from an EMBL/GenBank/DDBJ whole genome shotgun (WGS) entry which is preliminary data.</text>
</comment>
<gene>
    <name evidence="2" type="ORF">ALO63_101314</name>
</gene>
<dbReference type="AlphaFoldDB" id="A0A0N8S3V7"/>
<accession>A0A0N8S3V7</accession>
<reference evidence="2 3" key="1">
    <citation type="submission" date="2015-09" db="EMBL/GenBank/DDBJ databases">
        <title>Genome announcement of multiple Pseudomonas syringae strains.</title>
        <authorList>
            <person name="Thakur S."/>
            <person name="Wang P.W."/>
            <person name="Gong Y."/>
            <person name="Weir B.S."/>
            <person name="Guttman D.S."/>
        </authorList>
    </citation>
    <scope>NUCLEOTIDE SEQUENCE [LARGE SCALE GENOMIC DNA]</scope>
    <source>
        <strain evidence="2 3">ICMP4331</strain>
    </source>
</reference>
<feature type="region of interest" description="Disordered" evidence="1">
    <location>
        <begin position="30"/>
        <end position="50"/>
    </location>
</feature>
<evidence type="ECO:0000313" key="2">
    <source>
        <dbReference type="EMBL" id="KPX88663.1"/>
    </source>
</evidence>
<dbReference type="Proteomes" id="UP000050420">
    <property type="component" value="Unassembled WGS sequence"/>
</dbReference>
<organism evidence="2 3">
    <name type="scientific">Pseudomonas amygdali pv. mori</name>
    <dbReference type="NCBI Taxonomy" id="34065"/>
    <lineage>
        <taxon>Bacteria</taxon>
        <taxon>Pseudomonadati</taxon>
        <taxon>Pseudomonadota</taxon>
        <taxon>Gammaproteobacteria</taxon>
        <taxon>Pseudomonadales</taxon>
        <taxon>Pseudomonadaceae</taxon>
        <taxon>Pseudomonas</taxon>
        <taxon>Pseudomonas amygdali</taxon>
    </lineage>
</organism>
<evidence type="ECO:0000313" key="3">
    <source>
        <dbReference type="Proteomes" id="UP000050420"/>
    </source>
</evidence>